<dbReference type="GO" id="GO:0016020">
    <property type="term" value="C:membrane"/>
    <property type="evidence" value="ECO:0007669"/>
    <property type="project" value="UniProtKB-SubCell"/>
</dbReference>
<feature type="domain" description="Glucose-methanol-choline oxidoreductase N-terminal" evidence="12">
    <location>
        <begin position="211"/>
        <end position="426"/>
    </location>
</feature>
<dbReference type="SUPFAM" id="SSF51905">
    <property type="entry name" value="FAD/NAD(P)-binding domain"/>
    <property type="match status" value="1"/>
</dbReference>
<proteinExistence type="inferred from homology"/>
<dbReference type="Pfam" id="PF00732">
    <property type="entry name" value="GMC_oxred_N"/>
    <property type="match status" value="1"/>
</dbReference>
<reference evidence="14" key="1">
    <citation type="submission" date="2013-08" db="EMBL/GenBank/DDBJ databases">
        <authorList>
            <person name="Mendez C."/>
            <person name="Richter M."/>
            <person name="Ferrer M."/>
            <person name="Sanchez J."/>
        </authorList>
    </citation>
    <scope>NUCLEOTIDE SEQUENCE</scope>
</reference>
<keyword evidence="11" id="KW-0472">Membrane</keyword>
<evidence type="ECO:0000256" key="1">
    <source>
        <dbReference type="ARBA" id="ARBA00000920"/>
    </source>
</evidence>
<protein>
    <recommendedName>
        <fullName evidence="5">long-chain-alcohol oxidase</fullName>
        <ecNumber evidence="5">1.1.3.20</ecNumber>
    </recommendedName>
</protein>
<dbReference type="InterPro" id="IPR036188">
    <property type="entry name" value="FAD/NAD-bd_sf"/>
</dbReference>
<dbReference type="PANTHER" id="PTHR46056">
    <property type="entry name" value="LONG-CHAIN-ALCOHOL OXIDASE"/>
    <property type="match status" value="1"/>
</dbReference>
<dbReference type="InterPro" id="IPR012400">
    <property type="entry name" value="Long_Oxdase"/>
</dbReference>
<dbReference type="EC" id="1.1.3.20" evidence="5"/>
<keyword evidence="9" id="KW-1133">Transmembrane helix</keyword>
<name>T1BW97_9ZZZZ</name>
<dbReference type="Pfam" id="PF05199">
    <property type="entry name" value="GMC_oxred_C"/>
    <property type="match status" value="1"/>
</dbReference>
<sequence>MGAPDTLRALVDTFLPARSADPRSLPYPAASAVGLDQEIAEIVTGLSRGEQRDFARLLSTLDSPLANLLLTGRPVRLASLDSSARERYLRGWATSRLAAKRKGFYAIKRLAAGQYYSGPLAGGPNPLWSRIHYDLPNAPSVPSDPLDGVSPVRPDHDVEAEVDVCVIGSGAGGGVIADRLVRAGYTTAVLEAGGWFAHRSYPRIERDARNQLFAGRGLLTTQDGAIGILAGETVGGGTAINWMTCLPPRPEARTEWAHDGAMEGIDGPDFDRQLQMVADRIHVSTMESDVNANNDSLRRGCEALGLRQGTDWDVIPRNAVGCESRCGFCTFGCPYAARQSGPVTFLLDALRGGARLYSSTRADYVEVEQGRATGVRATFRDGKVARQVHLHARAVVVAAGALQTPALLLRSSIRHAGVGAGLRLDPTTAVAGEFLTPVRTWVGPPQTIGVYRFQTSDSGAHGPWIEVAPAHPGLSAIALPWAGAEDFRRLMERSEYVATPIVLVRDVGEGRVTIDSEGRPRFDYVLTRRDRQNLVRGVVETARILRAGGATRLLSLQTPYAEVGDGSGPLSEGALERFIAQVERVGIRDNATALFSAHPIGSARAGRDPRTSAARPSGEVHGVEGLWIGDGSLLPSAPGANPMMSILALAQRTADQLLAKLGAS</sequence>
<dbReference type="AlphaFoldDB" id="T1BW97"/>
<evidence type="ECO:0000256" key="3">
    <source>
        <dbReference type="ARBA" id="ARBA00004370"/>
    </source>
</evidence>
<evidence type="ECO:0000256" key="5">
    <source>
        <dbReference type="ARBA" id="ARBA00013125"/>
    </source>
</evidence>
<comment type="similarity">
    <text evidence="4">Belongs to the GMC oxidoreductase family.</text>
</comment>
<evidence type="ECO:0000259" key="12">
    <source>
        <dbReference type="Pfam" id="PF00732"/>
    </source>
</evidence>
<evidence type="ECO:0000256" key="9">
    <source>
        <dbReference type="ARBA" id="ARBA00022989"/>
    </source>
</evidence>
<evidence type="ECO:0000256" key="4">
    <source>
        <dbReference type="ARBA" id="ARBA00010790"/>
    </source>
</evidence>
<comment type="caution">
    <text evidence="14">The sequence shown here is derived from an EMBL/GenBank/DDBJ whole genome shotgun (WGS) entry which is preliminary data.</text>
</comment>
<dbReference type="InterPro" id="IPR007867">
    <property type="entry name" value="GMC_OxRtase_C"/>
</dbReference>
<feature type="domain" description="Glucose-methanol-choline oxidoreductase C-terminal" evidence="13">
    <location>
        <begin position="509"/>
        <end position="650"/>
    </location>
</feature>
<dbReference type="EMBL" id="AUZY01001709">
    <property type="protein sequence ID" value="EQD74127.1"/>
    <property type="molecule type" value="Genomic_DNA"/>
</dbReference>
<keyword evidence="7" id="KW-0812">Transmembrane</keyword>
<keyword evidence="10" id="KW-0560">Oxidoreductase</keyword>
<gene>
    <name evidence="14" type="ORF">B1B_02852</name>
</gene>
<dbReference type="Gene3D" id="3.50.50.60">
    <property type="entry name" value="FAD/NAD(P)-binding domain"/>
    <property type="match status" value="2"/>
</dbReference>
<evidence type="ECO:0000256" key="8">
    <source>
        <dbReference type="ARBA" id="ARBA00022827"/>
    </source>
</evidence>
<organism evidence="14">
    <name type="scientific">mine drainage metagenome</name>
    <dbReference type="NCBI Taxonomy" id="410659"/>
    <lineage>
        <taxon>unclassified sequences</taxon>
        <taxon>metagenomes</taxon>
        <taxon>ecological metagenomes</taxon>
    </lineage>
</organism>
<dbReference type="GO" id="GO:0050660">
    <property type="term" value="F:flavin adenine dinucleotide binding"/>
    <property type="evidence" value="ECO:0007669"/>
    <property type="project" value="InterPro"/>
</dbReference>
<dbReference type="InterPro" id="IPR000172">
    <property type="entry name" value="GMC_OxRdtase_N"/>
</dbReference>
<dbReference type="PIRSF" id="PIRSF028937">
    <property type="entry name" value="Lg_Ch_AO"/>
    <property type="match status" value="1"/>
</dbReference>
<keyword evidence="8" id="KW-0274">FAD</keyword>
<comment type="function">
    <text evidence="2">Long-chain fatty alcohol oxidase involved in the omega-oxidation pathway of lipid degradation.</text>
</comment>
<dbReference type="GO" id="GO:0046577">
    <property type="term" value="F:long-chain-alcohol oxidase activity"/>
    <property type="evidence" value="ECO:0007669"/>
    <property type="project" value="UniProtKB-EC"/>
</dbReference>
<evidence type="ECO:0000256" key="7">
    <source>
        <dbReference type="ARBA" id="ARBA00022692"/>
    </source>
</evidence>
<evidence type="ECO:0000256" key="2">
    <source>
        <dbReference type="ARBA" id="ARBA00003842"/>
    </source>
</evidence>
<comment type="subcellular location">
    <subcellularLocation>
        <location evidence="3">Membrane</location>
    </subcellularLocation>
</comment>
<comment type="catalytic activity">
    <reaction evidence="1">
        <text>a long-chain primary fatty alcohol + O2 = a long-chain fatty aldehyde + H2O2</text>
        <dbReference type="Rhea" id="RHEA:22756"/>
        <dbReference type="ChEBI" id="CHEBI:15379"/>
        <dbReference type="ChEBI" id="CHEBI:16240"/>
        <dbReference type="ChEBI" id="CHEBI:17176"/>
        <dbReference type="ChEBI" id="CHEBI:77396"/>
        <dbReference type="EC" id="1.1.3.20"/>
    </reaction>
</comment>
<keyword evidence="6" id="KW-0285">Flavoprotein</keyword>
<evidence type="ECO:0000256" key="10">
    <source>
        <dbReference type="ARBA" id="ARBA00023002"/>
    </source>
</evidence>
<evidence type="ECO:0000256" key="6">
    <source>
        <dbReference type="ARBA" id="ARBA00022630"/>
    </source>
</evidence>
<accession>T1BW97</accession>
<reference evidence="14" key="2">
    <citation type="journal article" date="2014" name="ISME J.">
        <title>Microbial stratification in low pH oxic and suboxic macroscopic growths along an acid mine drainage.</title>
        <authorList>
            <person name="Mendez-Garcia C."/>
            <person name="Mesa V."/>
            <person name="Sprenger R.R."/>
            <person name="Richter M."/>
            <person name="Diez M.S."/>
            <person name="Solano J."/>
            <person name="Bargiela R."/>
            <person name="Golyshina O.V."/>
            <person name="Manteca A."/>
            <person name="Ramos J.L."/>
            <person name="Gallego J.R."/>
            <person name="Llorente I."/>
            <person name="Martins Dos Santos V.A."/>
            <person name="Jensen O.N."/>
            <person name="Pelaez A.I."/>
            <person name="Sanchez J."/>
            <person name="Ferrer M."/>
        </authorList>
    </citation>
    <scope>NUCLEOTIDE SEQUENCE</scope>
</reference>
<evidence type="ECO:0000313" key="14">
    <source>
        <dbReference type="EMBL" id="EQD74127.1"/>
    </source>
</evidence>
<evidence type="ECO:0000256" key="11">
    <source>
        <dbReference type="ARBA" id="ARBA00023136"/>
    </source>
</evidence>
<dbReference type="PANTHER" id="PTHR46056:SF12">
    <property type="entry name" value="LONG-CHAIN-ALCOHOL OXIDASE"/>
    <property type="match status" value="1"/>
</dbReference>
<evidence type="ECO:0000259" key="13">
    <source>
        <dbReference type="Pfam" id="PF05199"/>
    </source>
</evidence>